<accession>A0A2U1IVX3</accession>
<dbReference type="Proteomes" id="UP000245591">
    <property type="component" value="Unassembled WGS sequence"/>
</dbReference>
<sequence length="144" mass="16111">MWGKSNSNKVGRKSKLSPEIISQVIALFKNGTLINTTDGVGTSNPHIISGNYNIKTLAEHELASGRCIYSKYSASQKRCSAGTLTRVNVPETIDWLFNVFPGTLNSQLEEACHMTTNWTVTLTDLHKNQRMEYANLNSRWTMES</sequence>
<comment type="caution">
    <text evidence="1">The sequence shown here is derived from an EMBL/GenBank/DDBJ whole genome shotgun (WGS) entry which is preliminary data.</text>
</comment>
<protein>
    <submittedName>
        <fullName evidence="1">Uncharacterized protein</fullName>
    </submittedName>
</protein>
<reference evidence="1 2" key="1">
    <citation type="journal article" date="2018" name="MBio">
        <title>Comparative Genomics Reveals the Core Gene Toolbox for the Fungus-Insect Symbiosis.</title>
        <authorList>
            <person name="Wang Y."/>
            <person name="Stata M."/>
            <person name="Wang W."/>
            <person name="Stajich J.E."/>
            <person name="White M.M."/>
            <person name="Moncalvo J.M."/>
        </authorList>
    </citation>
    <scope>NUCLEOTIDE SEQUENCE [LARGE SCALE GENOMIC DNA]</scope>
    <source>
        <strain evidence="1 2">AUS-126-30</strain>
    </source>
</reference>
<evidence type="ECO:0000313" key="1">
    <source>
        <dbReference type="EMBL" id="PVZ96958.1"/>
    </source>
</evidence>
<gene>
    <name evidence="1" type="ORF">BB558_007108</name>
</gene>
<proteinExistence type="predicted"/>
<evidence type="ECO:0000313" key="2">
    <source>
        <dbReference type="Proteomes" id="UP000245591"/>
    </source>
</evidence>
<organism evidence="1 2">
    <name type="scientific">Smittium angustum</name>
    <dbReference type="NCBI Taxonomy" id="133377"/>
    <lineage>
        <taxon>Eukaryota</taxon>
        <taxon>Fungi</taxon>
        <taxon>Fungi incertae sedis</taxon>
        <taxon>Zoopagomycota</taxon>
        <taxon>Kickxellomycotina</taxon>
        <taxon>Harpellomycetes</taxon>
        <taxon>Harpellales</taxon>
        <taxon>Legeriomycetaceae</taxon>
        <taxon>Smittium</taxon>
    </lineage>
</organism>
<dbReference type="EMBL" id="MBFU01001057">
    <property type="protein sequence ID" value="PVZ96958.1"/>
    <property type="molecule type" value="Genomic_DNA"/>
</dbReference>
<dbReference type="AlphaFoldDB" id="A0A2U1IVX3"/>
<keyword evidence="2" id="KW-1185">Reference proteome</keyword>
<name>A0A2U1IVX3_SMIAN</name>